<feature type="transmembrane region" description="Helical" evidence="1">
    <location>
        <begin position="190"/>
        <end position="215"/>
    </location>
</feature>
<feature type="signal peptide" evidence="2">
    <location>
        <begin position="1"/>
        <end position="16"/>
    </location>
</feature>
<dbReference type="Proteomes" id="UP001458880">
    <property type="component" value="Unassembled WGS sequence"/>
</dbReference>
<feature type="domain" description="Chitin-binding type-2" evidence="3">
    <location>
        <begin position="48"/>
        <end position="115"/>
    </location>
</feature>
<evidence type="ECO:0000256" key="1">
    <source>
        <dbReference type="SAM" id="Phobius"/>
    </source>
</evidence>
<keyword evidence="1" id="KW-0472">Membrane</keyword>
<feature type="chain" id="PRO_5043979648" evidence="2">
    <location>
        <begin position="17"/>
        <end position="242"/>
    </location>
</feature>
<dbReference type="GO" id="GO:0005576">
    <property type="term" value="C:extracellular region"/>
    <property type="evidence" value="ECO:0007669"/>
    <property type="project" value="InterPro"/>
</dbReference>
<name>A0AAW1K1X9_POPJA</name>
<sequence length="242" mass="27547">MYSLQILPFLFCVAFAAPKLRVMPDQMPAQLLTLPSNATSIRTDISDSFSCDGREYGYYADVENDCQLFHVCLPVTYSNGRQQTFRWSFICPDDTVFNQEIFTCTRSDEAINCADSPRFYSLNRSFGDTIESDEVSEESSPQQVDDATSVPEVPQLIEDALEQRHANSPIRRSFNKFNIKNDNLIVDRFILTYLVSGLFIIKFKTILLVTFGIILPTSPILSNASTIFGFYLTLCKYLREIN</sequence>
<evidence type="ECO:0000313" key="4">
    <source>
        <dbReference type="EMBL" id="KAK9711733.1"/>
    </source>
</evidence>
<dbReference type="PANTHER" id="PTHR22933">
    <property type="entry name" value="FI18007P1-RELATED"/>
    <property type="match status" value="1"/>
</dbReference>
<dbReference type="InterPro" id="IPR036508">
    <property type="entry name" value="Chitin-bd_dom_sf"/>
</dbReference>
<dbReference type="AlphaFoldDB" id="A0AAW1K1X9"/>
<keyword evidence="1" id="KW-1133">Transmembrane helix</keyword>
<dbReference type="EMBL" id="JASPKY010000274">
    <property type="protein sequence ID" value="KAK9711733.1"/>
    <property type="molecule type" value="Genomic_DNA"/>
</dbReference>
<evidence type="ECO:0000313" key="5">
    <source>
        <dbReference type="Proteomes" id="UP001458880"/>
    </source>
</evidence>
<evidence type="ECO:0000259" key="3">
    <source>
        <dbReference type="PROSITE" id="PS50940"/>
    </source>
</evidence>
<organism evidence="4 5">
    <name type="scientific">Popillia japonica</name>
    <name type="common">Japanese beetle</name>
    <dbReference type="NCBI Taxonomy" id="7064"/>
    <lineage>
        <taxon>Eukaryota</taxon>
        <taxon>Metazoa</taxon>
        <taxon>Ecdysozoa</taxon>
        <taxon>Arthropoda</taxon>
        <taxon>Hexapoda</taxon>
        <taxon>Insecta</taxon>
        <taxon>Pterygota</taxon>
        <taxon>Neoptera</taxon>
        <taxon>Endopterygota</taxon>
        <taxon>Coleoptera</taxon>
        <taxon>Polyphaga</taxon>
        <taxon>Scarabaeiformia</taxon>
        <taxon>Scarabaeidae</taxon>
        <taxon>Rutelinae</taxon>
        <taxon>Popillia</taxon>
    </lineage>
</organism>
<keyword evidence="2" id="KW-0732">Signal</keyword>
<keyword evidence="5" id="KW-1185">Reference proteome</keyword>
<reference evidence="4 5" key="1">
    <citation type="journal article" date="2024" name="BMC Genomics">
        <title>De novo assembly and annotation of Popillia japonica's genome with initial clues to its potential as an invasive pest.</title>
        <authorList>
            <person name="Cucini C."/>
            <person name="Boschi S."/>
            <person name="Funari R."/>
            <person name="Cardaioli E."/>
            <person name="Iannotti N."/>
            <person name="Marturano G."/>
            <person name="Paoli F."/>
            <person name="Bruttini M."/>
            <person name="Carapelli A."/>
            <person name="Frati F."/>
            <person name="Nardi F."/>
        </authorList>
    </citation>
    <scope>NUCLEOTIDE SEQUENCE [LARGE SCALE GENOMIC DNA]</scope>
    <source>
        <strain evidence="4">DMR45628</strain>
    </source>
</reference>
<dbReference type="InterPro" id="IPR002557">
    <property type="entry name" value="Chitin-bd_dom"/>
</dbReference>
<dbReference type="SUPFAM" id="SSF57625">
    <property type="entry name" value="Invertebrate chitin-binding proteins"/>
    <property type="match status" value="1"/>
</dbReference>
<keyword evidence="1" id="KW-0812">Transmembrane</keyword>
<dbReference type="GO" id="GO:0008061">
    <property type="term" value="F:chitin binding"/>
    <property type="evidence" value="ECO:0007669"/>
    <property type="project" value="InterPro"/>
</dbReference>
<dbReference type="InterPro" id="IPR052976">
    <property type="entry name" value="Scoloptoxin-like"/>
</dbReference>
<evidence type="ECO:0000256" key="2">
    <source>
        <dbReference type="SAM" id="SignalP"/>
    </source>
</evidence>
<dbReference type="PANTHER" id="PTHR22933:SF43">
    <property type="entry name" value="LP10131P"/>
    <property type="match status" value="1"/>
</dbReference>
<accession>A0AAW1K1X9</accession>
<dbReference type="PROSITE" id="PS50940">
    <property type="entry name" value="CHIT_BIND_II"/>
    <property type="match status" value="1"/>
</dbReference>
<dbReference type="SMART" id="SM00494">
    <property type="entry name" value="ChtBD2"/>
    <property type="match status" value="1"/>
</dbReference>
<proteinExistence type="predicted"/>
<dbReference type="Gene3D" id="2.170.140.10">
    <property type="entry name" value="Chitin binding domain"/>
    <property type="match status" value="1"/>
</dbReference>
<comment type="caution">
    <text evidence="4">The sequence shown here is derived from an EMBL/GenBank/DDBJ whole genome shotgun (WGS) entry which is preliminary data.</text>
</comment>
<gene>
    <name evidence="4" type="ORF">QE152_g25283</name>
</gene>
<protein>
    <submittedName>
        <fullName evidence="4">Chitin binding Peritrophin-A domain</fullName>
    </submittedName>
</protein>
<dbReference type="Pfam" id="PF01607">
    <property type="entry name" value="CBM_14"/>
    <property type="match status" value="1"/>
</dbReference>